<dbReference type="EMBL" id="GBRH01268041">
    <property type="protein sequence ID" value="JAD29854.1"/>
    <property type="molecule type" value="Transcribed_RNA"/>
</dbReference>
<evidence type="ECO:0000313" key="2">
    <source>
        <dbReference type="EMBL" id="JAD29854.1"/>
    </source>
</evidence>
<reference evidence="2" key="1">
    <citation type="submission" date="2014-09" db="EMBL/GenBank/DDBJ databases">
        <authorList>
            <person name="Magalhaes I.L.F."/>
            <person name="Oliveira U."/>
            <person name="Santos F.R."/>
            <person name="Vidigal T.H.D.A."/>
            <person name="Brescovit A.D."/>
            <person name="Santos A.J."/>
        </authorList>
    </citation>
    <scope>NUCLEOTIDE SEQUENCE</scope>
    <source>
        <tissue evidence="2">Shoot tissue taken approximately 20 cm above the soil surface</tissue>
    </source>
</reference>
<reference evidence="2" key="2">
    <citation type="journal article" date="2015" name="Data Brief">
        <title>Shoot transcriptome of the giant reed, Arundo donax.</title>
        <authorList>
            <person name="Barrero R.A."/>
            <person name="Guerrero F.D."/>
            <person name="Moolhuijzen P."/>
            <person name="Goolsby J.A."/>
            <person name="Tidwell J."/>
            <person name="Bellgard S.E."/>
            <person name="Bellgard M.I."/>
        </authorList>
    </citation>
    <scope>NUCLEOTIDE SEQUENCE</scope>
    <source>
        <tissue evidence="2">Shoot tissue taken approximately 20 cm above the soil surface</tissue>
    </source>
</reference>
<protein>
    <submittedName>
        <fullName evidence="2">Uncharacterized protein</fullName>
    </submittedName>
</protein>
<proteinExistence type="predicted"/>
<dbReference type="AlphaFoldDB" id="A0A0A8YSB7"/>
<accession>A0A0A8YSB7</accession>
<organism evidence="2">
    <name type="scientific">Arundo donax</name>
    <name type="common">Giant reed</name>
    <name type="synonym">Donax arundinaceus</name>
    <dbReference type="NCBI Taxonomy" id="35708"/>
    <lineage>
        <taxon>Eukaryota</taxon>
        <taxon>Viridiplantae</taxon>
        <taxon>Streptophyta</taxon>
        <taxon>Embryophyta</taxon>
        <taxon>Tracheophyta</taxon>
        <taxon>Spermatophyta</taxon>
        <taxon>Magnoliopsida</taxon>
        <taxon>Liliopsida</taxon>
        <taxon>Poales</taxon>
        <taxon>Poaceae</taxon>
        <taxon>PACMAD clade</taxon>
        <taxon>Arundinoideae</taxon>
        <taxon>Arundineae</taxon>
        <taxon>Arundo</taxon>
    </lineage>
</organism>
<sequence>MLPGSFRINLSTVSKQKKGVISSNTPYIKRPHAHIHRILNISSPALASKQHPRPTMMGATCRASGHR</sequence>
<feature type="region of interest" description="Disordered" evidence="1">
    <location>
        <begin position="44"/>
        <end position="67"/>
    </location>
</feature>
<evidence type="ECO:0000256" key="1">
    <source>
        <dbReference type="SAM" id="MobiDB-lite"/>
    </source>
</evidence>
<name>A0A0A8YSB7_ARUDO</name>